<evidence type="ECO:0000313" key="2">
    <source>
        <dbReference type="Proteomes" id="UP000054538"/>
    </source>
</evidence>
<evidence type="ECO:0000313" key="1">
    <source>
        <dbReference type="EMBL" id="KIK79937.1"/>
    </source>
</evidence>
<reference evidence="1 2" key="1">
    <citation type="submission" date="2014-04" db="EMBL/GenBank/DDBJ databases">
        <authorList>
            <consortium name="DOE Joint Genome Institute"/>
            <person name="Kuo A."/>
            <person name="Kohler A."/>
            <person name="Jargeat P."/>
            <person name="Nagy L.G."/>
            <person name="Floudas D."/>
            <person name="Copeland A."/>
            <person name="Barry K.W."/>
            <person name="Cichocki N."/>
            <person name="Veneault-Fourrey C."/>
            <person name="LaButti K."/>
            <person name="Lindquist E.A."/>
            <person name="Lipzen A."/>
            <person name="Lundell T."/>
            <person name="Morin E."/>
            <person name="Murat C."/>
            <person name="Sun H."/>
            <person name="Tunlid A."/>
            <person name="Henrissat B."/>
            <person name="Grigoriev I.V."/>
            <person name="Hibbett D.S."/>
            <person name="Martin F."/>
            <person name="Nordberg H.P."/>
            <person name="Cantor M.N."/>
            <person name="Hua S.X."/>
        </authorList>
    </citation>
    <scope>NUCLEOTIDE SEQUENCE [LARGE SCALE GENOMIC DNA]</scope>
    <source>
        <strain evidence="1 2">Ve08.2h10</strain>
    </source>
</reference>
<protein>
    <submittedName>
        <fullName evidence="1">Uncharacterized protein</fullName>
    </submittedName>
</protein>
<sequence length="118" mass="13233">MLAGSSANGSGLVASPEVICIDNTKKLLAGVLSPGTWLFLESLRLTRPMGGLESAGQQQRYSNVTVSQMWLQTTSTELHNTASLEARYRVWTNLRPPRLTWMTVWTNQDDCRHSRRAR</sequence>
<organism evidence="1 2">
    <name type="scientific">Paxillus rubicundulus Ve08.2h10</name>
    <dbReference type="NCBI Taxonomy" id="930991"/>
    <lineage>
        <taxon>Eukaryota</taxon>
        <taxon>Fungi</taxon>
        <taxon>Dikarya</taxon>
        <taxon>Basidiomycota</taxon>
        <taxon>Agaricomycotina</taxon>
        <taxon>Agaricomycetes</taxon>
        <taxon>Agaricomycetidae</taxon>
        <taxon>Boletales</taxon>
        <taxon>Paxilineae</taxon>
        <taxon>Paxillaceae</taxon>
        <taxon>Paxillus</taxon>
    </lineage>
</organism>
<name>A0A0D0CAS4_9AGAM</name>
<dbReference type="EMBL" id="KN826145">
    <property type="protein sequence ID" value="KIK79937.1"/>
    <property type="molecule type" value="Genomic_DNA"/>
</dbReference>
<proteinExistence type="predicted"/>
<dbReference type="AlphaFoldDB" id="A0A0D0CAS4"/>
<reference evidence="2" key="2">
    <citation type="submission" date="2015-01" db="EMBL/GenBank/DDBJ databases">
        <title>Evolutionary Origins and Diversification of the Mycorrhizal Mutualists.</title>
        <authorList>
            <consortium name="DOE Joint Genome Institute"/>
            <consortium name="Mycorrhizal Genomics Consortium"/>
            <person name="Kohler A."/>
            <person name="Kuo A."/>
            <person name="Nagy L.G."/>
            <person name="Floudas D."/>
            <person name="Copeland A."/>
            <person name="Barry K.W."/>
            <person name="Cichocki N."/>
            <person name="Veneault-Fourrey C."/>
            <person name="LaButti K."/>
            <person name="Lindquist E.A."/>
            <person name="Lipzen A."/>
            <person name="Lundell T."/>
            <person name="Morin E."/>
            <person name="Murat C."/>
            <person name="Riley R."/>
            <person name="Ohm R."/>
            <person name="Sun H."/>
            <person name="Tunlid A."/>
            <person name="Henrissat B."/>
            <person name="Grigoriev I.V."/>
            <person name="Hibbett D.S."/>
            <person name="Martin F."/>
        </authorList>
    </citation>
    <scope>NUCLEOTIDE SEQUENCE [LARGE SCALE GENOMIC DNA]</scope>
    <source>
        <strain evidence="2">Ve08.2h10</strain>
    </source>
</reference>
<accession>A0A0D0CAS4</accession>
<dbReference type="HOGENOM" id="CLU_2073897_0_0_1"/>
<dbReference type="InParanoid" id="A0A0D0CAS4"/>
<dbReference type="Proteomes" id="UP000054538">
    <property type="component" value="Unassembled WGS sequence"/>
</dbReference>
<keyword evidence="2" id="KW-1185">Reference proteome</keyword>
<gene>
    <name evidence="1" type="ORF">PAXRUDRAFT_257699</name>
</gene>